<gene>
    <name evidence="2" type="ORF">C7B45_10930</name>
</gene>
<sequence>MDSTLVSPSLAEMVRHHLWVEWIRERRPPYLALYKVYDDQESYLELCVTDARGYGDSVYERALALLKIGVNGALVSSDDESYAAQAFAGRPFRTCPYCHTPYARWLDYYGHIKTSHWEDKAIS</sequence>
<proteinExistence type="predicted"/>
<dbReference type="AlphaFoldDB" id="A0A2T2WGQ1"/>
<comment type="caution">
    <text evidence="2">The sequence shown here is derived from an EMBL/GenBank/DDBJ whole genome shotgun (WGS) entry which is preliminary data.</text>
</comment>
<reference evidence="2 3" key="1">
    <citation type="journal article" date="2014" name="BMC Genomics">
        <title>Comparison of environmental and isolate Sulfobacillus genomes reveals diverse carbon, sulfur, nitrogen, and hydrogen metabolisms.</title>
        <authorList>
            <person name="Justice N.B."/>
            <person name="Norman A."/>
            <person name="Brown C.T."/>
            <person name="Singh A."/>
            <person name="Thomas B.C."/>
            <person name="Banfield J.F."/>
        </authorList>
    </citation>
    <scope>NUCLEOTIDE SEQUENCE [LARGE SCALE GENOMIC DNA]</scope>
    <source>
        <strain evidence="2">AMDSBA3</strain>
    </source>
</reference>
<evidence type="ECO:0000313" key="2">
    <source>
        <dbReference type="EMBL" id="PSR21415.1"/>
    </source>
</evidence>
<evidence type="ECO:0000259" key="1">
    <source>
        <dbReference type="PROSITE" id="PS00028"/>
    </source>
</evidence>
<name>A0A2T2WGQ1_9FIRM</name>
<evidence type="ECO:0000313" key="3">
    <source>
        <dbReference type="Proteomes" id="UP000241848"/>
    </source>
</evidence>
<organism evidence="2 3">
    <name type="scientific">Sulfobacillus acidophilus</name>
    <dbReference type="NCBI Taxonomy" id="53633"/>
    <lineage>
        <taxon>Bacteria</taxon>
        <taxon>Bacillati</taxon>
        <taxon>Bacillota</taxon>
        <taxon>Clostridia</taxon>
        <taxon>Eubacteriales</taxon>
        <taxon>Clostridiales Family XVII. Incertae Sedis</taxon>
        <taxon>Sulfobacillus</taxon>
    </lineage>
</organism>
<dbReference type="InterPro" id="IPR013087">
    <property type="entry name" value="Znf_C2H2_type"/>
</dbReference>
<accession>A0A2T2WGQ1</accession>
<dbReference type="EMBL" id="PXYV01000035">
    <property type="protein sequence ID" value="PSR21415.1"/>
    <property type="molecule type" value="Genomic_DNA"/>
</dbReference>
<dbReference type="Proteomes" id="UP000241848">
    <property type="component" value="Unassembled WGS sequence"/>
</dbReference>
<dbReference type="PROSITE" id="PS00028">
    <property type="entry name" value="ZINC_FINGER_C2H2_1"/>
    <property type="match status" value="1"/>
</dbReference>
<protein>
    <recommendedName>
        <fullName evidence="1">C2H2-type domain-containing protein</fullName>
    </recommendedName>
</protein>
<feature type="domain" description="C2H2-type" evidence="1">
    <location>
        <begin position="95"/>
        <end position="116"/>
    </location>
</feature>